<dbReference type="Proteomes" id="UP000006864">
    <property type="component" value="Chromosome"/>
</dbReference>
<name>A0AB32X913_HELPC</name>
<dbReference type="EMBL" id="CP002076">
    <property type="protein sequence ID" value="ADO04311.1"/>
    <property type="molecule type" value="Genomic_DNA"/>
</dbReference>
<organism evidence="2 3">
    <name type="scientific">Helicobacter pylori (strain Cuz20)</name>
    <dbReference type="NCBI Taxonomy" id="765964"/>
    <lineage>
        <taxon>Bacteria</taxon>
        <taxon>Pseudomonadati</taxon>
        <taxon>Campylobacterota</taxon>
        <taxon>Epsilonproteobacteria</taxon>
        <taxon>Campylobacterales</taxon>
        <taxon>Helicobacteraceae</taxon>
        <taxon>Helicobacter</taxon>
    </lineage>
</organism>
<keyword evidence="1" id="KW-0472">Membrane</keyword>
<keyword evidence="1" id="KW-1133">Transmembrane helix</keyword>
<evidence type="ECO:0000256" key="1">
    <source>
        <dbReference type="SAM" id="Phobius"/>
    </source>
</evidence>
<protein>
    <submittedName>
        <fullName evidence="2">Uncharacterized protein</fullName>
    </submittedName>
</protein>
<proteinExistence type="predicted"/>
<accession>A0AB32X913</accession>
<evidence type="ECO:0000313" key="2">
    <source>
        <dbReference type="EMBL" id="ADO04311.1"/>
    </source>
</evidence>
<dbReference type="AlphaFoldDB" id="A0AB32X913"/>
<gene>
    <name evidence="2" type="ordered locus">HPCU_05815</name>
</gene>
<reference evidence="3" key="1">
    <citation type="submission" date="2010-06" db="EMBL/GenBank/DDBJ databases">
        <title>Complete genome sequence of Helicobacter pylori strain Cuz20.</title>
        <authorList>
            <person name="Kersulyte D."/>
            <person name="Herrera P."/>
            <person name="Gilman R.H."/>
            <person name="Berg D.E."/>
        </authorList>
    </citation>
    <scope>NUCLEOTIDE SEQUENCE [LARGE SCALE GENOMIC DNA]</scope>
    <source>
        <strain evidence="3">Cuz20</strain>
    </source>
</reference>
<keyword evidence="1" id="KW-0812">Transmembrane</keyword>
<dbReference type="KEGG" id="hpu:HPCU_05815"/>
<evidence type="ECO:0000313" key="3">
    <source>
        <dbReference type="Proteomes" id="UP000006864"/>
    </source>
</evidence>
<feature type="transmembrane region" description="Helical" evidence="1">
    <location>
        <begin position="44"/>
        <end position="64"/>
    </location>
</feature>
<sequence>MCFPPPRGQKSTQFKRVKIDQAGFSNPWFHFLLSIMEWFLKTELALNGVFMGNVHMFLVVFGFLKTRSF</sequence>